<comment type="caution">
    <text evidence="1">The sequence shown here is derived from an EMBL/GenBank/DDBJ whole genome shotgun (WGS) entry which is preliminary data.</text>
</comment>
<sequence>MYTDLYKAADLLIESVNDYLELFSSKIDFTAENALDVMVSHYKEVKMVDFFLALYPKETFILSSDYLYIGLYRNHNNCLTLSFMRSFKFSDGTDETIEIEFNLNFDSVNFHSYYSKNIELRADDLKNDENLYENLIESFKSEVFYEKIRNTKPDTFELKINYNV</sequence>
<dbReference type="EMBL" id="JABCJF010000004">
    <property type="protein sequence ID" value="NMR34510.1"/>
    <property type="molecule type" value="Genomic_DNA"/>
</dbReference>
<reference evidence="1 2" key="1">
    <citation type="submission" date="2020-04" db="EMBL/GenBank/DDBJ databases">
        <title>Genome analysis and antimicrobial resistance characteristics of Chryseobacterium aquaticum isolated from farmed salmonids.</title>
        <authorList>
            <person name="Saticioglu I.B."/>
            <person name="Duman M."/>
            <person name="Altun S."/>
        </authorList>
    </citation>
    <scope>NUCLEOTIDE SEQUENCE [LARGE SCALE GENOMIC DNA]</scope>
    <source>
        <strain evidence="1 2">C-174</strain>
    </source>
</reference>
<proteinExistence type="predicted"/>
<name>A0A848N7B1_9FLAO</name>
<protein>
    <submittedName>
        <fullName evidence="1">Uncharacterized protein</fullName>
    </submittedName>
</protein>
<dbReference type="RefSeq" id="WP_169321328.1">
    <property type="nucleotide sequence ID" value="NZ_JABCJF010000004.1"/>
</dbReference>
<dbReference type="Proteomes" id="UP000548067">
    <property type="component" value="Unassembled WGS sequence"/>
</dbReference>
<accession>A0A848N7B1</accession>
<gene>
    <name evidence="1" type="ORF">HIO71_09855</name>
</gene>
<dbReference type="AlphaFoldDB" id="A0A848N7B1"/>
<evidence type="ECO:0000313" key="1">
    <source>
        <dbReference type="EMBL" id="NMR34510.1"/>
    </source>
</evidence>
<evidence type="ECO:0000313" key="2">
    <source>
        <dbReference type="Proteomes" id="UP000548067"/>
    </source>
</evidence>
<organism evidence="1 2">
    <name type="scientific">Chryseobacterium aquaticum</name>
    <dbReference type="NCBI Taxonomy" id="452084"/>
    <lineage>
        <taxon>Bacteria</taxon>
        <taxon>Pseudomonadati</taxon>
        <taxon>Bacteroidota</taxon>
        <taxon>Flavobacteriia</taxon>
        <taxon>Flavobacteriales</taxon>
        <taxon>Weeksellaceae</taxon>
        <taxon>Chryseobacterium group</taxon>
        <taxon>Chryseobacterium</taxon>
    </lineage>
</organism>